<proteinExistence type="predicted"/>
<keyword evidence="5" id="KW-0812">Transmembrane</keyword>
<evidence type="ECO:0000256" key="6">
    <source>
        <dbReference type="SAM" id="SignalP"/>
    </source>
</evidence>
<comment type="caution">
    <text evidence="9">The sequence shown here is derived from an EMBL/GenBank/DDBJ whole genome shotgun (WGS) entry which is preliminary data.</text>
</comment>
<feature type="signal peptide" evidence="6">
    <location>
        <begin position="1"/>
        <end position="26"/>
    </location>
</feature>
<evidence type="ECO:0000256" key="5">
    <source>
        <dbReference type="SAM" id="Phobius"/>
    </source>
</evidence>
<accession>A0A938XDA0</accession>
<keyword evidence="1" id="KW-0134">Cell wall</keyword>
<evidence type="ECO:0000256" key="2">
    <source>
        <dbReference type="ARBA" id="ARBA00022525"/>
    </source>
</evidence>
<sequence>MKKIKRVLAFMTAMVMMLAMGMTVSAADPCSITITNTSAGNIYAVYQIFTGTLSNDKTTLSNIKWGNGVSEEFKKDKGNAAEYAATITSDNAQKMADEIGAGLAETATATATVSDSQTSVTISDLAPGYYFIKNTSAPEGAGYTDFILKIADDTEVQAKAAQTTFDKQVYDDQDSSNDAGWGETADHAIGDEVQFRLTATLPSAENYNLYKDYYLKFNDTMSSGLEYKTGTMKIYYGNADTAGTTIDPDWSDSEGGKSFSHTTEELKNSKNLKAGDTVTIEYTAIVTKDAVVGEPGNPNAAYVEFSRNPNTTGTGEMTTTQEDTVWVFTYELDTLKYTLGEENAKTPLKDVEFRLYSDENAEQEIKLVEKTIDGRKYYVPANEDETGVVMKSDEEGYFRIRGLDDGTYYLKETKALDGYNDVPVIKIEIKAKHEETADGNGNIAALSIALNDGSDVSSSSPDRGIVSHEIENKKGTILPETGGIGTKIFYTVGAILMIGAAVILISRKRSER</sequence>
<evidence type="ECO:0000259" key="7">
    <source>
        <dbReference type="Pfam" id="PF00746"/>
    </source>
</evidence>
<evidence type="ECO:0000256" key="3">
    <source>
        <dbReference type="ARBA" id="ARBA00022729"/>
    </source>
</evidence>
<dbReference type="NCBIfam" id="TIGR01167">
    <property type="entry name" value="LPXTG_anchor"/>
    <property type="match status" value="1"/>
</dbReference>
<evidence type="ECO:0000313" key="9">
    <source>
        <dbReference type="EMBL" id="MBM6948047.1"/>
    </source>
</evidence>
<feature type="chain" id="PRO_5039146101" evidence="6">
    <location>
        <begin position="27"/>
        <end position="512"/>
    </location>
</feature>
<name>A0A938XDA0_9CLOT</name>
<dbReference type="Gene3D" id="2.60.40.740">
    <property type="match status" value="1"/>
</dbReference>
<feature type="domain" description="SpaA-like prealbumin fold" evidence="8">
    <location>
        <begin position="341"/>
        <end position="435"/>
    </location>
</feature>
<reference evidence="9" key="1">
    <citation type="submission" date="2020-08" db="EMBL/GenBank/DDBJ databases">
        <authorList>
            <person name="Cejkova D."/>
            <person name="Kubasova T."/>
            <person name="Jahodarova E."/>
            <person name="Rychlik I."/>
        </authorList>
    </citation>
    <scope>NUCLEOTIDE SEQUENCE</scope>
    <source>
        <strain evidence="9">An582</strain>
    </source>
</reference>
<evidence type="ECO:0000256" key="1">
    <source>
        <dbReference type="ARBA" id="ARBA00022512"/>
    </source>
</evidence>
<feature type="domain" description="Gram-positive cocci surface proteins LPxTG" evidence="7">
    <location>
        <begin position="471"/>
        <end position="511"/>
    </location>
</feature>
<dbReference type="Pfam" id="PF17802">
    <property type="entry name" value="SpaA"/>
    <property type="match status" value="1"/>
</dbReference>
<evidence type="ECO:0000256" key="4">
    <source>
        <dbReference type="ARBA" id="ARBA00023088"/>
    </source>
</evidence>
<dbReference type="Gene3D" id="2.60.40.10">
    <property type="entry name" value="Immunoglobulins"/>
    <property type="match status" value="1"/>
</dbReference>
<feature type="transmembrane region" description="Helical" evidence="5">
    <location>
        <begin position="488"/>
        <end position="506"/>
    </location>
</feature>
<keyword evidence="3 6" id="KW-0732">Signal</keyword>
<dbReference type="SUPFAM" id="SSF49478">
    <property type="entry name" value="Cna protein B-type domain"/>
    <property type="match status" value="1"/>
</dbReference>
<dbReference type="InterPro" id="IPR013783">
    <property type="entry name" value="Ig-like_fold"/>
</dbReference>
<dbReference type="RefSeq" id="WP_204906072.1">
    <property type="nucleotide sequence ID" value="NZ_JACJKS010000005.1"/>
</dbReference>
<dbReference type="InterPro" id="IPR041033">
    <property type="entry name" value="SpaA_PFL_dom_1"/>
</dbReference>
<evidence type="ECO:0000259" key="8">
    <source>
        <dbReference type="Pfam" id="PF17802"/>
    </source>
</evidence>
<organism evidence="9 10">
    <name type="scientific">Mordavella massiliensis</name>
    <dbReference type="NCBI Taxonomy" id="1871024"/>
    <lineage>
        <taxon>Bacteria</taxon>
        <taxon>Bacillati</taxon>
        <taxon>Bacillota</taxon>
        <taxon>Clostridia</taxon>
        <taxon>Eubacteriales</taxon>
        <taxon>Clostridiaceae</taxon>
        <taxon>Mordavella</taxon>
    </lineage>
</organism>
<dbReference type="InterPro" id="IPR026466">
    <property type="entry name" value="Fim_isopep_form_D2_dom"/>
</dbReference>
<dbReference type="Pfam" id="PF00746">
    <property type="entry name" value="Gram_pos_anchor"/>
    <property type="match status" value="1"/>
</dbReference>
<reference evidence="9" key="2">
    <citation type="journal article" date="2021" name="Sci. Rep.">
        <title>The distribution of antibiotic resistance genes in chicken gut microbiota commensals.</title>
        <authorList>
            <person name="Juricova H."/>
            <person name="Matiasovicova J."/>
            <person name="Kubasova T."/>
            <person name="Cejkova D."/>
            <person name="Rychlik I."/>
        </authorList>
    </citation>
    <scope>NUCLEOTIDE SEQUENCE</scope>
    <source>
        <strain evidence="9">An582</strain>
    </source>
</reference>
<dbReference type="NCBIfam" id="TIGR04226">
    <property type="entry name" value="RrgB_K2N_iso_D2"/>
    <property type="match status" value="1"/>
</dbReference>
<keyword evidence="4" id="KW-0572">Peptidoglycan-anchor</keyword>
<dbReference type="Proteomes" id="UP000705508">
    <property type="component" value="Unassembled WGS sequence"/>
</dbReference>
<gene>
    <name evidence="9" type="ORF">H6A20_05130</name>
</gene>
<keyword evidence="2" id="KW-0964">Secreted</keyword>
<keyword evidence="5" id="KW-0472">Membrane</keyword>
<evidence type="ECO:0000313" key="10">
    <source>
        <dbReference type="Proteomes" id="UP000705508"/>
    </source>
</evidence>
<dbReference type="EMBL" id="JACJKS010000005">
    <property type="protein sequence ID" value="MBM6948047.1"/>
    <property type="molecule type" value="Genomic_DNA"/>
</dbReference>
<protein>
    <submittedName>
        <fullName evidence="9">Isopeptide-forming domain-containing fimbrial protein</fullName>
    </submittedName>
</protein>
<dbReference type="InterPro" id="IPR019931">
    <property type="entry name" value="LPXTG_anchor"/>
</dbReference>
<dbReference type="AlphaFoldDB" id="A0A938XDA0"/>
<keyword evidence="5" id="KW-1133">Transmembrane helix</keyword>